<evidence type="ECO:0000313" key="6">
    <source>
        <dbReference type="EMBL" id="KAF2240715.1"/>
    </source>
</evidence>
<sequence>MAPMHIQDRVYDASIADPEGFWNHQAESVFWHREPMRAFQKGKKTLKSGVTHDHWSWFPGGEISTTYNCVDRHVKDGNGENVAICWDSPVTGLKEQYTYQQLLEEVETLAGVLREEGVKKGDVVLIYMPMIPAALFAMLAIARLGAIHAVVFGGFSPAALAQRMEASRPRAIMTASCGIEGNKGPMGYKRLIEEALQKSSFKPEKTIVWQREQLRWEPVMKENGQRNWQRLVKSAKNRGLKAEAVPVGSDDGLYIIYTSGTTGLPKGVVRTAGGHAVGLNFSIKYLFGVHGPGDVMFTASDIGWVVGHSYIVYAPLLAGATTVLFEGKPVGTPDASTFWRIIEEYKVTTMFTAPTALRAIRREDGDNDYFEKIYGERGGLRTLRALFLAGERSEPSIVQMYQKLLERHCAGGALVVDNWWSSESGSPISGIALSAAAGQDFSSGHRHKPLLIKPGSAGKAMPGFDVRVVDDEGKELKRGEMGNIVMGIPLAPTAFTTLWEDEERFYRSYLKRFNGKWIDTGDAGMIDEEGYISIMSRADDVINVAAHRFSTGAIEQAITTHPDIAEAAVVGIPDALKGHLPFAFITLSMHHHPHPAVPNDMLFKEVQKLVREQIGAIASLGGIIQGKGMIPKTRSGKTLRRVLRELIENATHGEMDKEVVIPSTIEDREAVEVARAKVKEYFRVKGKDLHKAIEVRAKL</sequence>
<evidence type="ECO:0000259" key="4">
    <source>
        <dbReference type="Pfam" id="PF13193"/>
    </source>
</evidence>
<keyword evidence="2" id="KW-0812">Transmembrane</keyword>
<dbReference type="Pfam" id="PF16177">
    <property type="entry name" value="ACAS_N"/>
    <property type="match status" value="1"/>
</dbReference>
<keyword evidence="6" id="KW-0436">Ligase</keyword>
<evidence type="ECO:0000256" key="1">
    <source>
        <dbReference type="ARBA" id="ARBA00006432"/>
    </source>
</evidence>
<reference evidence="6" key="1">
    <citation type="journal article" date="2020" name="Stud. Mycol.">
        <title>101 Dothideomycetes genomes: a test case for predicting lifestyles and emergence of pathogens.</title>
        <authorList>
            <person name="Haridas S."/>
            <person name="Albert R."/>
            <person name="Binder M."/>
            <person name="Bloem J."/>
            <person name="Labutti K."/>
            <person name="Salamov A."/>
            <person name="Andreopoulos B."/>
            <person name="Baker S."/>
            <person name="Barry K."/>
            <person name="Bills G."/>
            <person name="Bluhm B."/>
            <person name="Cannon C."/>
            <person name="Castanera R."/>
            <person name="Culley D."/>
            <person name="Daum C."/>
            <person name="Ezra D."/>
            <person name="Gonzalez J."/>
            <person name="Henrissat B."/>
            <person name="Kuo A."/>
            <person name="Liang C."/>
            <person name="Lipzen A."/>
            <person name="Lutzoni F."/>
            <person name="Magnuson J."/>
            <person name="Mondo S."/>
            <person name="Nolan M."/>
            <person name="Ohm R."/>
            <person name="Pangilinan J."/>
            <person name="Park H.-J."/>
            <person name="Ramirez L."/>
            <person name="Alfaro M."/>
            <person name="Sun H."/>
            <person name="Tritt A."/>
            <person name="Yoshinaga Y."/>
            <person name="Zwiers L.-H."/>
            <person name="Turgeon B."/>
            <person name="Goodwin S."/>
            <person name="Spatafora J."/>
            <person name="Crous P."/>
            <person name="Grigoriev I."/>
        </authorList>
    </citation>
    <scope>NUCLEOTIDE SEQUENCE</scope>
    <source>
        <strain evidence="6">CBS 122368</strain>
    </source>
</reference>
<dbReference type="EMBL" id="ML987215">
    <property type="protein sequence ID" value="KAF2240715.1"/>
    <property type="molecule type" value="Genomic_DNA"/>
</dbReference>
<comment type="similarity">
    <text evidence="1">Belongs to the ATP-dependent AMP-binding enzyme family.</text>
</comment>
<dbReference type="SUPFAM" id="SSF56801">
    <property type="entry name" value="Acetyl-CoA synthetase-like"/>
    <property type="match status" value="1"/>
</dbReference>
<feature type="transmembrane region" description="Helical" evidence="2">
    <location>
        <begin position="124"/>
        <end position="146"/>
    </location>
</feature>
<dbReference type="Pfam" id="PF13193">
    <property type="entry name" value="AMP-binding_C"/>
    <property type="match status" value="1"/>
</dbReference>
<accession>A0A6A6HRD5</accession>
<dbReference type="GO" id="GO:0050218">
    <property type="term" value="F:propionate-CoA ligase activity"/>
    <property type="evidence" value="ECO:0007669"/>
    <property type="project" value="TreeGrafter"/>
</dbReference>
<organism evidence="6 7">
    <name type="scientific">Trematosphaeria pertusa</name>
    <dbReference type="NCBI Taxonomy" id="390896"/>
    <lineage>
        <taxon>Eukaryota</taxon>
        <taxon>Fungi</taxon>
        <taxon>Dikarya</taxon>
        <taxon>Ascomycota</taxon>
        <taxon>Pezizomycotina</taxon>
        <taxon>Dothideomycetes</taxon>
        <taxon>Pleosporomycetidae</taxon>
        <taxon>Pleosporales</taxon>
        <taxon>Massarineae</taxon>
        <taxon>Trematosphaeriaceae</taxon>
        <taxon>Trematosphaeria</taxon>
    </lineage>
</organism>
<dbReference type="Gene3D" id="3.40.50.12780">
    <property type="entry name" value="N-terminal domain of ligase-like"/>
    <property type="match status" value="1"/>
</dbReference>
<dbReference type="InterPro" id="IPR000873">
    <property type="entry name" value="AMP-dep_synth/lig_dom"/>
</dbReference>
<gene>
    <name evidence="6" type="ORF">BU26DRAFT_441784</name>
</gene>
<dbReference type="Proteomes" id="UP000800094">
    <property type="component" value="Unassembled WGS sequence"/>
</dbReference>
<protein>
    <submittedName>
        <fullName evidence="6">Acyl-CoA synthetase/AMP-acid ligase-like protein</fullName>
    </submittedName>
</protein>
<keyword evidence="2" id="KW-0472">Membrane</keyword>
<evidence type="ECO:0000313" key="7">
    <source>
        <dbReference type="Proteomes" id="UP000800094"/>
    </source>
</evidence>
<dbReference type="RefSeq" id="XP_033675719.1">
    <property type="nucleotide sequence ID" value="XM_033824476.1"/>
</dbReference>
<evidence type="ECO:0000256" key="2">
    <source>
        <dbReference type="SAM" id="Phobius"/>
    </source>
</evidence>
<dbReference type="InterPro" id="IPR032387">
    <property type="entry name" value="ACAS_N"/>
</dbReference>
<dbReference type="AlphaFoldDB" id="A0A6A6HRD5"/>
<dbReference type="GeneID" id="54577806"/>
<feature type="domain" description="AMP-binding enzyme C-terminal" evidence="4">
    <location>
        <begin position="554"/>
        <end position="637"/>
    </location>
</feature>
<evidence type="ECO:0000259" key="3">
    <source>
        <dbReference type="Pfam" id="PF00501"/>
    </source>
</evidence>
<dbReference type="InterPro" id="IPR045851">
    <property type="entry name" value="AMP-bd_C_sf"/>
</dbReference>
<dbReference type="PANTHER" id="PTHR43347">
    <property type="entry name" value="ACYL-COA SYNTHETASE"/>
    <property type="match status" value="1"/>
</dbReference>
<keyword evidence="2" id="KW-1133">Transmembrane helix</keyword>
<dbReference type="Gene3D" id="3.30.300.30">
    <property type="match status" value="1"/>
</dbReference>
<name>A0A6A6HRD5_9PLEO</name>
<dbReference type="InterPro" id="IPR020845">
    <property type="entry name" value="AMP-binding_CS"/>
</dbReference>
<dbReference type="InterPro" id="IPR042099">
    <property type="entry name" value="ANL_N_sf"/>
</dbReference>
<keyword evidence="7" id="KW-1185">Reference proteome</keyword>
<dbReference type="PROSITE" id="PS00455">
    <property type="entry name" value="AMP_BINDING"/>
    <property type="match status" value="1"/>
</dbReference>
<dbReference type="PANTHER" id="PTHR43347:SF3">
    <property type="entry name" value="ACYL-COA SYNTHETASE SHORT-CHAIN FAMILY MEMBER 3, MITOCHONDRIAL"/>
    <property type="match status" value="1"/>
</dbReference>
<feature type="domain" description="Acetyl-coenzyme A synthetase N-terminal" evidence="5">
    <location>
        <begin position="8"/>
        <end position="69"/>
    </location>
</feature>
<proteinExistence type="inferred from homology"/>
<evidence type="ECO:0000259" key="5">
    <source>
        <dbReference type="Pfam" id="PF16177"/>
    </source>
</evidence>
<feature type="domain" description="AMP-dependent synthetase/ligase" evidence="3">
    <location>
        <begin position="79"/>
        <end position="487"/>
    </location>
</feature>
<dbReference type="Pfam" id="PF00501">
    <property type="entry name" value="AMP-binding"/>
    <property type="match status" value="1"/>
</dbReference>
<dbReference type="OrthoDB" id="1706066at2759"/>
<dbReference type="InterPro" id="IPR025110">
    <property type="entry name" value="AMP-bd_C"/>
</dbReference>